<dbReference type="AlphaFoldDB" id="A0A8D8C4H1"/>
<dbReference type="EMBL" id="HBUE01107073">
    <property type="protein sequence ID" value="CAG6487629.1"/>
    <property type="molecule type" value="Transcribed_RNA"/>
</dbReference>
<evidence type="ECO:0000313" key="1">
    <source>
        <dbReference type="EMBL" id="CAG6487629.1"/>
    </source>
</evidence>
<organism evidence="1">
    <name type="scientific">Culex pipiens</name>
    <name type="common">House mosquito</name>
    <dbReference type="NCBI Taxonomy" id="7175"/>
    <lineage>
        <taxon>Eukaryota</taxon>
        <taxon>Metazoa</taxon>
        <taxon>Ecdysozoa</taxon>
        <taxon>Arthropoda</taxon>
        <taxon>Hexapoda</taxon>
        <taxon>Insecta</taxon>
        <taxon>Pterygota</taxon>
        <taxon>Neoptera</taxon>
        <taxon>Endopterygota</taxon>
        <taxon>Diptera</taxon>
        <taxon>Nematocera</taxon>
        <taxon>Culicoidea</taxon>
        <taxon>Culicidae</taxon>
        <taxon>Culicinae</taxon>
        <taxon>Culicini</taxon>
        <taxon>Culex</taxon>
        <taxon>Culex</taxon>
    </lineage>
</organism>
<name>A0A8D8C4H1_CULPI</name>
<sequence>MHFHFYTWSEQEQQRNLTTASRPNTHLLLFPMVFLCFTLHNHHHARENTRGDDDELNLVIQARNLRSSTIDSCRSTFRNKLNKFESASARERQQNRVYTTSTESVGIRHIHAQRWRRRRPMMMMTMMASGTRRWHEVGALCFGWVQG</sequence>
<proteinExistence type="predicted"/>
<reference evidence="1" key="1">
    <citation type="submission" date="2021-05" db="EMBL/GenBank/DDBJ databases">
        <authorList>
            <person name="Alioto T."/>
            <person name="Alioto T."/>
            <person name="Gomez Garrido J."/>
        </authorList>
    </citation>
    <scope>NUCLEOTIDE SEQUENCE</scope>
</reference>
<protein>
    <submittedName>
        <fullName evidence="1">(northern house mosquito) hypothetical protein</fullName>
    </submittedName>
</protein>
<accession>A0A8D8C4H1</accession>